<evidence type="ECO:0000313" key="1">
    <source>
        <dbReference type="EMBL" id="HGZ59610.1"/>
    </source>
</evidence>
<gene>
    <name evidence="1" type="ORF">ENW83_00140</name>
</gene>
<sequence>MSEGREDELKEILEALKDTLAELKTTLGDISGPFSSIKKEIPVGADKASIGQKESKEASSSYKEVEQDAVKVEKTTKIYAQQSETQVKEKLSLSKVLKALKTLHLLRESMPGELIEDEIAVLKTLGWTEEKQLELLRQLNALVDKSVKNGLTLEDQVVSLYIISKLLGISDEEIEQEFLDSVLEKMRKKEGKA</sequence>
<protein>
    <submittedName>
        <fullName evidence="1">Uncharacterized protein</fullName>
    </submittedName>
</protein>
<accession>A0A7J3SJ42</accession>
<comment type="caution">
    <text evidence="1">The sequence shown here is derived from an EMBL/GenBank/DDBJ whole genome shotgun (WGS) entry which is preliminary data.</text>
</comment>
<organism evidence="1">
    <name type="scientific">Fervidicoccus fontis</name>
    <dbReference type="NCBI Taxonomy" id="683846"/>
    <lineage>
        <taxon>Archaea</taxon>
        <taxon>Thermoproteota</taxon>
        <taxon>Thermoprotei</taxon>
        <taxon>Fervidicoccales</taxon>
        <taxon>Fervidicoccaceae</taxon>
        <taxon>Fervidicoccus</taxon>
    </lineage>
</organism>
<proteinExistence type="predicted"/>
<dbReference type="AlphaFoldDB" id="A0A7J3SJ42"/>
<name>A0A7J3SJ42_9CREN</name>
<dbReference type="EMBL" id="DTLS01000005">
    <property type="protein sequence ID" value="HGZ59610.1"/>
    <property type="molecule type" value="Genomic_DNA"/>
</dbReference>
<reference evidence="1" key="1">
    <citation type="journal article" date="2020" name="mSystems">
        <title>Genome- and Community-Level Interaction Insights into Carbon Utilization and Element Cycling Functions of Hydrothermarchaeota in Hydrothermal Sediment.</title>
        <authorList>
            <person name="Zhou Z."/>
            <person name="Liu Y."/>
            <person name="Xu W."/>
            <person name="Pan J."/>
            <person name="Luo Z.H."/>
            <person name="Li M."/>
        </authorList>
    </citation>
    <scope>NUCLEOTIDE SEQUENCE [LARGE SCALE GENOMIC DNA]</scope>
    <source>
        <strain evidence="1">SpSt-885</strain>
    </source>
</reference>